<dbReference type="EMBL" id="JABEBT010000094">
    <property type="protein sequence ID" value="KAF7632773.1"/>
    <property type="molecule type" value="Genomic_DNA"/>
</dbReference>
<name>A0A8S9ZHF6_9BILA</name>
<evidence type="ECO:0000313" key="2">
    <source>
        <dbReference type="EMBL" id="KAF7632773.1"/>
    </source>
</evidence>
<reference evidence="2" key="1">
    <citation type="journal article" date="2020" name="Ecol. Evol.">
        <title>Genome structure and content of the rice root-knot nematode (Meloidogyne graminicola).</title>
        <authorList>
            <person name="Phan N.T."/>
            <person name="Danchin E.G.J."/>
            <person name="Klopp C."/>
            <person name="Perfus-Barbeoch L."/>
            <person name="Kozlowski D.K."/>
            <person name="Koutsovoulos G.D."/>
            <person name="Lopez-Roques C."/>
            <person name="Bouchez O."/>
            <person name="Zahm M."/>
            <person name="Besnard G."/>
            <person name="Bellafiore S."/>
        </authorList>
    </citation>
    <scope>NUCLEOTIDE SEQUENCE</scope>
    <source>
        <strain evidence="2">VN-18</strain>
    </source>
</reference>
<accession>A0A8S9ZHF6</accession>
<evidence type="ECO:0000259" key="1">
    <source>
        <dbReference type="Pfam" id="PF24937"/>
    </source>
</evidence>
<dbReference type="AlphaFoldDB" id="A0A8S9ZHF6"/>
<dbReference type="OrthoDB" id="5787168at2759"/>
<dbReference type="Pfam" id="PF24937">
    <property type="entry name" value="DUF7754"/>
    <property type="match status" value="1"/>
</dbReference>
<protein>
    <recommendedName>
        <fullName evidence="1">DUF7754 domain-containing protein</fullName>
    </recommendedName>
</protein>
<gene>
    <name evidence="2" type="ORF">Mgra_00007835</name>
</gene>
<proteinExistence type="predicted"/>
<keyword evidence="3" id="KW-1185">Reference proteome</keyword>
<comment type="caution">
    <text evidence="2">The sequence shown here is derived from an EMBL/GenBank/DDBJ whole genome shotgun (WGS) entry which is preliminary data.</text>
</comment>
<sequence>MLGSSSLADVITCLGNEESDIVEWPKILLVNGNPHKNKINFMDNSELLILNIFFETNEEGMLIGSNIDDSCSMKFELKNVDLVFKINKVKQPTKDNKNNENVFDLSLKVEPQVRISGAFWRSVVQARFYVAENCDKLKPAFSDILDISTNSFNPLILNFGPNVIGFKLEIKYIYQIYHELPIFNHGDMSVYFSPLNYPVLMDRALMSLYSPKLAEVVPSQTSFFPNYKIEKEEFIQLLYKIYRSKCPLNDANFNPLCSAASKLGNDLLLWPLYQNIINDNLLDFPQKVNKAIKLGLNYVAKQLCYNAVKSGEWQDLQGKGFNPKYIFVDSMYSTIVLPSILEAIRDQISGNTVLIGCLYEQKYPRNIPTFDSQSEANDPNNVGLLIDGKLIYINIGILRTFGSLECFDYKNGVYHPKFSDDLRAEMYCQNIRLIQIVLPLFQLLYGVNNRVQANLVRACLIFANDHKMNEIVEEMEELLIDELIDSSEKLFNHFILAEKYGLKNLERQSLWQLEFKEYHKFSLEMINMKEYQKLKIRKQVEDRLCNGWAVNDENLTKKEPNWVHSFLLNIDQNSNIDVKSMANFDIISIHNTLISNEPTFKSISQLSLPTAISGTAL</sequence>
<evidence type="ECO:0000313" key="3">
    <source>
        <dbReference type="Proteomes" id="UP000605970"/>
    </source>
</evidence>
<organism evidence="2 3">
    <name type="scientific">Meloidogyne graminicola</name>
    <dbReference type="NCBI Taxonomy" id="189291"/>
    <lineage>
        <taxon>Eukaryota</taxon>
        <taxon>Metazoa</taxon>
        <taxon>Ecdysozoa</taxon>
        <taxon>Nematoda</taxon>
        <taxon>Chromadorea</taxon>
        <taxon>Rhabditida</taxon>
        <taxon>Tylenchina</taxon>
        <taxon>Tylenchomorpha</taxon>
        <taxon>Tylenchoidea</taxon>
        <taxon>Meloidogynidae</taxon>
        <taxon>Meloidogyninae</taxon>
        <taxon>Meloidogyne</taxon>
    </lineage>
</organism>
<feature type="domain" description="DUF7754" evidence="1">
    <location>
        <begin position="281"/>
        <end position="343"/>
    </location>
</feature>
<dbReference type="InterPro" id="IPR056656">
    <property type="entry name" value="DUF7754"/>
</dbReference>
<dbReference type="Proteomes" id="UP000605970">
    <property type="component" value="Unassembled WGS sequence"/>
</dbReference>